<organism evidence="13">
    <name type="scientific">Aureococcus anophagefferens</name>
    <name type="common">Harmful bloom alga</name>
    <dbReference type="NCBI Taxonomy" id="44056"/>
    <lineage>
        <taxon>Eukaryota</taxon>
        <taxon>Sar</taxon>
        <taxon>Stramenopiles</taxon>
        <taxon>Ochrophyta</taxon>
        <taxon>Pelagophyceae</taxon>
        <taxon>Pelagomonadales</taxon>
        <taxon>Pelagomonadaceae</taxon>
        <taxon>Aureococcus</taxon>
    </lineage>
</organism>
<dbReference type="Gene3D" id="3.40.50.12390">
    <property type="match status" value="1"/>
</dbReference>
<feature type="domain" description="Protein kinase" evidence="11">
    <location>
        <begin position="1547"/>
        <end position="1815"/>
    </location>
</feature>
<keyword evidence="3 10" id="KW-0812">Transmembrane</keyword>
<comment type="subcellular location">
    <subcellularLocation>
        <location evidence="1">Membrane</location>
        <topology evidence="1">Multi-pass membrane protein</topology>
    </subcellularLocation>
</comment>
<feature type="transmembrane region" description="Helical" evidence="10">
    <location>
        <begin position="2018"/>
        <end position="2040"/>
    </location>
</feature>
<evidence type="ECO:0000313" key="12">
    <source>
        <dbReference type="EMBL" id="EGB10796.1"/>
    </source>
</evidence>
<evidence type="ECO:0000259" key="11">
    <source>
        <dbReference type="PROSITE" id="PS50011"/>
    </source>
</evidence>
<keyword evidence="7 10" id="KW-0472">Membrane</keyword>
<dbReference type="KEGG" id="aaf:AURANDRAFT_71067"/>
<dbReference type="PROSITE" id="PS50011">
    <property type="entry name" value="PROTEIN_KINASE_DOM"/>
    <property type="match status" value="1"/>
</dbReference>
<accession>F0Y1B0</accession>
<dbReference type="Gene3D" id="3.30.200.20">
    <property type="entry name" value="Phosphorylase Kinase, domain 1"/>
    <property type="match status" value="1"/>
</dbReference>
<dbReference type="InParanoid" id="F0Y1B0"/>
<dbReference type="eggNOG" id="KOG1187">
    <property type="taxonomic scope" value="Eukaryota"/>
</dbReference>
<dbReference type="InterPro" id="IPR011009">
    <property type="entry name" value="Kinase-like_dom_sf"/>
</dbReference>
<proteinExistence type="predicted"/>
<dbReference type="OrthoDB" id="4062651at2759"/>
<dbReference type="SUPFAM" id="SSF56112">
    <property type="entry name" value="Protein kinase-like (PK-like)"/>
    <property type="match status" value="1"/>
</dbReference>
<protein>
    <submittedName>
        <fullName evidence="12">Putative serine/threonine protein kinase</fullName>
    </submittedName>
</protein>
<dbReference type="PROSITE" id="PS00107">
    <property type="entry name" value="PROTEIN_KINASE_ATP"/>
    <property type="match status" value="1"/>
</dbReference>
<evidence type="ECO:0000256" key="10">
    <source>
        <dbReference type="SAM" id="Phobius"/>
    </source>
</evidence>
<dbReference type="Proteomes" id="UP000002729">
    <property type="component" value="Unassembled WGS sequence"/>
</dbReference>
<dbReference type="RefSeq" id="XP_009034384.1">
    <property type="nucleotide sequence ID" value="XM_009036136.1"/>
</dbReference>
<dbReference type="Gene3D" id="1.20.1540.10">
    <property type="entry name" value="Rhomboid-like"/>
    <property type="match status" value="1"/>
</dbReference>
<keyword evidence="6 10" id="KW-1133">Transmembrane helix</keyword>
<feature type="region of interest" description="Disordered" evidence="9">
    <location>
        <begin position="679"/>
        <end position="711"/>
    </location>
</feature>
<keyword evidence="12" id="KW-0808">Transferase</keyword>
<sequence length="2131" mass="223285">MCSVPTVQDLREHRVREDGLWFAPAIDKHRSLGVCAVAEVAVGGKPTWHVGAYGAWVALRGGALLRGAAADDATLLVALVVAGFALHALGLPSRGWLRRHCAASAANARSGRVWCLVLAALAHEDALHLSMNGLALGRAAPRLAERLGDRPSFWAFVGAAAAASSGASIVLDALLRGYSETRGASGFHAWMLERFDFATETRGETLFADHVVLDMTKICQSAARRCKNPRDAVKRVLGRVESLFAAPRVASAHSVVRARRTVAALLEGPAPAAKLASARLRRLKSKDGARADGVVAPGAGGDARPRGYDVLEVAPGTEFSAKLSRELGAWAEKRCKRNHYGDTQAQGFRAVFVSDAAVPGDGELKCLEYVAALAEAAAAPEDVVVYGGDADMVVMALCRACDGDDTFGPGLRSLVVMNDVGRVYDVGELVEALTASAEGRGDRSRRQLALDFACLALVAGGNDYLPPLSVASDELWGAYVEGLRPLYDEATGRVDGAVLASLLEDRHDAETIELKRRRVVEDARSHARTARGGPSAPRAVEVTLVRRADRVAVRVLTPKDFGAVASGAETLTYRVQWRRAGGAGWRDAVAADARRPLVGVPGDAVASRVEIFVDAGSGPLEVRCRAANCTGYGRSRTTKVRRDPAWCVAVCPRGTKCDEPACVHAHELGQLAEDWPTPAGDACPACPPPGLRPEEDDGSSSASTEPDADGAAWDEAEWLASLEWCLGAYVRGHVRDSSVRYARPAAPPPEAVIAHAARGGVSEPGGARDEPWVPPLKPLEALACLLPGKQCARLLPPNLRPVFDDGSGAEDAWFGAAPSLDFAKVAAALETLRDDETDVPFASPLLIRADGRGHVERAVVPFLEGRADYGGPLADLGAEPEPSNRAYTWDPRAGYYAYPPEGYEGYDPAYAAAYAAAYAQAYARAPPPPPGSPGAAAAPPPHELPEPITLGPIYRDGAPMAFPAPYAGPASIAMAAMTDPTQRLAAALRACARRVPTRLHLTAAERRTLCVAAAAGAAFAVAYRGAAAALDAIKRRAAADDDGDDASSASGDEAGARLSLVYDVAVGDRVVADVPHKTVRVGDRGQVVALVAGRRGDAGRARVDFGGGALYNYVVGQQCHRAPLVEGRDDVVLGDKVTDAASGGSGVVVGLAPGDGEVWVSDGRRRFKAQAKHLAHAPLAGGLAKGDQVVACAGFERVEVGDPGAVVGPCSSPNLDAFESRVLVDFGAKGRYSYTRAQLAFADLEATFAKEDRVVATAAVGARVAPGDRGVVKGADALRGGLVVDFGDTRAALAHAPLVPGHDVRKNDVIRAKVDYEDVRAGDLGVVLGPCDRAMPGRDLRVCVLWRRTRAKNNWQPGKHAGTAAPAGAPAPAGAAPPPEYATVRVIVPPGMAPGQTAAFTVAGRTLRAVIPPGAVAGSAFDARVPAPASRPGAAPRNPEMEELLTTQLSAVSAVRETLGAPASDLSDDAIIAALNAQHYDVEAAAAVAALLDRGWPRPTAPQAAEAKEAPPPGDFPAALNASAQRHANSHLEQMDAAALAAATDGFSDARLLGRGGFGAVYRGRLAGLDVAVKRLDAASMQGAAEFANEVRFLARATHRNLILLLGYETEGPCLVYELARGGSVEERLACANDTYAPLTWSLRLGVAIDVARGLNFLHAWPEGAIVHGDVKTANVLLTEPPVVAKLCDFGLGRLMSDRASQMTTMNLKGSWGYICPEYARTGKVGPGSDVYSLGVVLLELMTGAAAFEPARSPPDLASYARSKGFDGAALLDARVRGDCGGSVADVFGRVVEQCLAEHRADRMATETLLASLFSIRDTARGGHSAAIAGPSGGSGGGGGHSFLARLNEAKRGSRFYDSFLPSGTGSGAKKSYIARALMYALETRLEGTAQVYVDLLIQAKGDISSKGIFLSLIEEYKAGDASDVRRDLAALSANANGGLRATQLRLKVLANQHRVATGMQLSSAELRDYALDALDPFRGLRGLPPHLPHGIAIGLLGSLISYRVFSHYEPYVEEDDGVVSEVAQTELVLVFFYALMVFATDNLEQHDGVFSGKVFASLLVVLLASTLLIAVWLIILANFSGDELRSCVAGLRRRVRRAEDANDDGGAATVDAEAVKRADVAQDAAGPADA</sequence>
<dbReference type="InterPro" id="IPR004859">
    <property type="entry name" value="Xrn1_N"/>
</dbReference>
<feature type="transmembrane region" description="Helical" evidence="10">
    <location>
        <begin position="2055"/>
        <end position="2077"/>
    </location>
</feature>
<gene>
    <name evidence="12" type="primary">MUT9-3</name>
    <name evidence="12" type="ORF">AURANDRAFT_71067</name>
</gene>
<dbReference type="InterPro" id="IPR017441">
    <property type="entry name" value="Protein_kinase_ATP_BS"/>
</dbReference>
<dbReference type="InterPro" id="IPR008271">
    <property type="entry name" value="Ser/Thr_kinase_AS"/>
</dbReference>
<dbReference type="GO" id="GO:0004674">
    <property type="term" value="F:protein serine/threonine kinase activity"/>
    <property type="evidence" value="ECO:0007669"/>
    <property type="project" value="UniProtKB-KW"/>
</dbReference>
<evidence type="ECO:0000256" key="8">
    <source>
        <dbReference type="PROSITE-ProRule" id="PRU10141"/>
    </source>
</evidence>
<dbReference type="InterPro" id="IPR035952">
    <property type="entry name" value="Rhomboid-like_sf"/>
</dbReference>
<evidence type="ECO:0000256" key="4">
    <source>
        <dbReference type="ARBA" id="ARBA00022741"/>
    </source>
</evidence>
<evidence type="ECO:0000256" key="5">
    <source>
        <dbReference type="ARBA" id="ARBA00022840"/>
    </source>
</evidence>
<dbReference type="GeneID" id="20228054"/>
<dbReference type="GO" id="GO:0005524">
    <property type="term" value="F:ATP binding"/>
    <property type="evidence" value="ECO:0007669"/>
    <property type="project" value="UniProtKB-UniRule"/>
</dbReference>
<dbReference type="EMBL" id="GL833123">
    <property type="protein sequence ID" value="EGB10796.1"/>
    <property type="molecule type" value="Genomic_DNA"/>
</dbReference>
<dbReference type="GO" id="GO:0003676">
    <property type="term" value="F:nucleic acid binding"/>
    <property type="evidence" value="ECO:0007669"/>
    <property type="project" value="InterPro"/>
</dbReference>
<evidence type="ECO:0000256" key="9">
    <source>
        <dbReference type="SAM" id="MobiDB-lite"/>
    </source>
</evidence>
<feature type="region of interest" description="Disordered" evidence="9">
    <location>
        <begin position="1354"/>
        <end position="1376"/>
    </location>
</feature>
<keyword evidence="5 8" id="KW-0067">ATP-binding</keyword>
<dbReference type="PANTHER" id="PTHR47989:SF47">
    <property type="entry name" value="SERINE_THREONINE-PROTEIN KINASE PBL28-RELATED"/>
    <property type="match status" value="1"/>
</dbReference>
<reference evidence="12 13" key="1">
    <citation type="journal article" date="2011" name="Proc. Natl. Acad. Sci. U.S.A.">
        <title>Niche of harmful alga Aureococcus anophagefferens revealed through ecogenomics.</title>
        <authorList>
            <person name="Gobler C.J."/>
            <person name="Berry D.L."/>
            <person name="Dyhrman S.T."/>
            <person name="Wilhelm S.W."/>
            <person name="Salamov A."/>
            <person name="Lobanov A.V."/>
            <person name="Zhang Y."/>
            <person name="Collier J.L."/>
            <person name="Wurch L.L."/>
            <person name="Kustka A.B."/>
            <person name="Dill B.D."/>
            <person name="Shah M."/>
            <person name="VerBerkmoes N.C."/>
            <person name="Kuo A."/>
            <person name="Terry A."/>
            <person name="Pangilinan J."/>
            <person name="Lindquist E.A."/>
            <person name="Lucas S."/>
            <person name="Paulsen I.T."/>
            <person name="Hattenrath-Lehmann T.K."/>
            <person name="Talmage S.C."/>
            <person name="Walker E.A."/>
            <person name="Koch F."/>
            <person name="Burson A.M."/>
            <person name="Marcoval M.A."/>
            <person name="Tang Y.Z."/>
            <person name="Lecleir G.R."/>
            <person name="Coyne K.J."/>
            <person name="Berg G.M."/>
            <person name="Bertrand E.M."/>
            <person name="Saito M.A."/>
            <person name="Gladyshev V.N."/>
            <person name="Grigoriev I.V."/>
        </authorList>
    </citation>
    <scope>NUCLEOTIDE SEQUENCE [LARGE SCALE GENOMIC DNA]</scope>
    <source>
        <strain evidence="13">CCMP 1984</strain>
    </source>
</reference>
<dbReference type="Pfam" id="PF07714">
    <property type="entry name" value="PK_Tyr_Ser-Thr"/>
    <property type="match status" value="1"/>
</dbReference>
<evidence type="ECO:0000256" key="2">
    <source>
        <dbReference type="ARBA" id="ARBA00022527"/>
    </source>
</evidence>
<keyword evidence="13" id="KW-1185">Reference proteome</keyword>
<feature type="binding site" evidence="8">
    <location>
        <position position="1574"/>
    </location>
    <ligand>
        <name>ATP</name>
        <dbReference type="ChEBI" id="CHEBI:30616"/>
    </ligand>
</feature>
<keyword evidence="2 12" id="KW-0723">Serine/threonine-protein kinase</keyword>
<evidence type="ECO:0000256" key="3">
    <source>
        <dbReference type="ARBA" id="ARBA00022692"/>
    </source>
</evidence>
<dbReference type="PROSITE" id="PS00108">
    <property type="entry name" value="PROTEIN_KINASE_ST"/>
    <property type="match status" value="1"/>
</dbReference>
<name>F0Y1B0_AURAN</name>
<dbReference type="InterPro" id="IPR000719">
    <property type="entry name" value="Prot_kinase_dom"/>
</dbReference>
<dbReference type="GO" id="GO:0004527">
    <property type="term" value="F:exonuclease activity"/>
    <property type="evidence" value="ECO:0007669"/>
    <property type="project" value="InterPro"/>
</dbReference>
<dbReference type="InterPro" id="IPR001245">
    <property type="entry name" value="Ser-Thr/Tyr_kinase_cat_dom"/>
</dbReference>
<feature type="compositionally biased region" description="Low complexity" evidence="9">
    <location>
        <begin position="1361"/>
        <end position="1374"/>
    </location>
</feature>
<evidence type="ECO:0000256" key="7">
    <source>
        <dbReference type="ARBA" id="ARBA00023136"/>
    </source>
</evidence>
<dbReference type="Pfam" id="PF03159">
    <property type="entry name" value="XRN_N"/>
    <property type="match status" value="1"/>
</dbReference>
<evidence type="ECO:0000256" key="1">
    <source>
        <dbReference type="ARBA" id="ARBA00004141"/>
    </source>
</evidence>
<dbReference type="Gene3D" id="1.10.510.10">
    <property type="entry name" value="Transferase(Phosphotransferase) domain 1"/>
    <property type="match status" value="1"/>
</dbReference>
<dbReference type="SUPFAM" id="SSF144091">
    <property type="entry name" value="Rhomboid-like"/>
    <property type="match status" value="1"/>
</dbReference>
<evidence type="ECO:0000313" key="13">
    <source>
        <dbReference type="Proteomes" id="UP000002729"/>
    </source>
</evidence>
<keyword evidence="12" id="KW-0418">Kinase</keyword>
<dbReference type="SMART" id="SM00220">
    <property type="entry name" value="S_TKc"/>
    <property type="match status" value="1"/>
</dbReference>
<feature type="transmembrane region" description="Helical" evidence="10">
    <location>
        <begin position="1988"/>
        <end position="2006"/>
    </location>
</feature>
<keyword evidence="4 8" id="KW-0547">Nucleotide-binding</keyword>
<dbReference type="GO" id="GO:0016020">
    <property type="term" value="C:membrane"/>
    <property type="evidence" value="ECO:0007669"/>
    <property type="project" value="UniProtKB-SubCell"/>
</dbReference>
<dbReference type="PANTHER" id="PTHR47989">
    <property type="entry name" value="OS01G0750732 PROTEIN"/>
    <property type="match status" value="1"/>
</dbReference>
<evidence type="ECO:0000256" key="6">
    <source>
        <dbReference type="ARBA" id="ARBA00022989"/>
    </source>
</evidence>
<feature type="region of interest" description="Disordered" evidence="9">
    <location>
        <begin position="1499"/>
        <end position="1527"/>
    </location>
</feature>